<name>A0A212C8Q3_CEREH</name>
<sequence>MKPKSTEGNFDFLFLLYVSENDQTLGLSSKYLLLTYAWMTSDQPSHYEKPANYASLKIPKAQDLKETGGVDLKMVRLPTNIISQVEAVAVIVMVVAHIEATKQWTRRPSTFPGMEGRQGNGHTCRRPETRNMLVRKKLCTSKEAPFPITFDISLKIALKSIPHPTTASLPVGAEAERTRELASQSQSLPLYDSESWNHTHQALLRPVRLLTKAHTCSKDRPNDVNCIEGQVETATPFHTHDIPSRKSKRSKTCLNTFDFGMT</sequence>
<reference evidence="1 2" key="1">
    <citation type="journal article" date="2018" name="Mol. Genet. Genomics">
        <title>The red deer Cervus elaphus genome CerEla1.0: sequencing, annotating, genes, and chromosomes.</title>
        <authorList>
            <person name="Bana N.A."/>
            <person name="Nyiri A."/>
            <person name="Nagy J."/>
            <person name="Frank K."/>
            <person name="Nagy T."/>
            <person name="Steger V."/>
            <person name="Schiller M."/>
            <person name="Lakatos P."/>
            <person name="Sugar L."/>
            <person name="Horn P."/>
            <person name="Barta E."/>
            <person name="Orosz L."/>
        </authorList>
    </citation>
    <scope>NUCLEOTIDE SEQUENCE [LARGE SCALE GENOMIC DNA]</scope>
    <source>
        <strain evidence="1">Hungarian</strain>
    </source>
</reference>
<dbReference type="EMBL" id="MKHE01000025">
    <property type="protein sequence ID" value="OWK02355.1"/>
    <property type="molecule type" value="Genomic_DNA"/>
</dbReference>
<organism evidence="1 2">
    <name type="scientific">Cervus elaphus hippelaphus</name>
    <name type="common">European red deer</name>
    <dbReference type="NCBI Taxonomy" id="46360"/>
    <lineage>
        <taxon>Eukaryota</taxon>
        <taxon>Metazoa</taxon>
        <taxon>Chordata</taxon>
        <taxon>Craniata</taxon>
        <taxon>Vertebrata</taxon>
        <taxon>Euteleostomi</taxon>
        <taxon>Mammalia</taxon>
        <taxon>Eutheria</taxon>
        <taxon>Laurasiatheria</taxon>
        <taxon>Artiodactyla</taxon>
        <taxon>Ruminantia</taxon>
        <taxon>Pecora</taxon>
        <taxon>Cervidae</taxon>
        <taxon>Cervinae</taxon>
        <taxon>Cervus</taxon>
    </lineage>
</organism>
<dbReference type="Proteomes" id="UP000242450">
    <property type="component" value="Chromosome 25"/>
</dbReference>
<evidence type="ECO:0000313" key="2">
    <source>
        <dbReference type="Proteomes" id="UP000242450"/>
    </source>
</evidence>
<comment type="caution">
    <text evidence="1">The sequence shown here is derived from an EMBL/GenBank/DDBJ whole genome shotgun (WGS) entry which is preliminary data.</text>
</comment>
<evidence type="ECO:0000313" key="1">
    <source>
        <dbReference type="EMBL" id="OWK02355.1"/>
    </source>
</evidence>
<proteinExistence type="predicted"/>
<keyword evidence="2" id="KW-1185">Reference proteome</keyword>
<gene>
    <name evidence="1" type="ORF">Celaphus_00017939</name>
</gene>
<dbReference type="AlphaFoldDB" id="A0A212C8Q3"/>
<feature type="non-terminal residue" evidence="1">
    <location>
        <position position="262"/>
    </location>
</feature>
<accession>A0A212C8Q3</accession>
<protein>
    <submittedName>
        <fullName evidence="1">Uncharacterized protein</fullName>
    </submittedName>
</protein>